<gene>
    <name evidence="2" type="ORF">P8627_02420</name>
</gene>
<accession>A0ABY8LCT2</accession>
<keyword evidence="3" id="KW-1185">Reference proteome</keyword>
<sequence length="221" mass="22131">MPSRLLLVTALLTAAGPAQASLCDYKPSRLISAMAASEAAGTVGTAAVQAGRYTLIGPEGSNLLTAASSAGAAASGLAAGVSGLLAGAAAVVTAPVTIVAGSVTAVALGGYEGACYFAVERVTDRDRVEAILRNMEAGADPDRFALVTPEATGELTLVLRDPATPEAVGTYEVRNLYIADGTLLHRDRLLNTKLGQVVFVDDAPGGVADPVPAPSPEAGDD</sequence>
<name>A0ABY8LCT2_9RHOB</name>
<protein>
    <submittedName>
        <fullName evidence="2">Uncharacterized protein</fullName>
    </submittedName>
</protein>
<evidence type="ECO:0000313" key="3">
    <source>
        <dbReference type="Proteomes" id="UP001243420"/>
    </source>
</evidence>
<dbReference type="EMBL" id="CP122537">
    <property type="protein sequence ID" value="WGH79137.1"/>
    <property type="molecule type" value="Genomic_DNA"/>
</dbReference>
<evidence type="ECO:0000256" key="1">
    <source>
        <dbReference type="SAM" id="SignalP"/>
    </source>
</evidence>
<dbReference type="Proteomes" id="UP001243420">
    <property type="component" value="Chromosome"/>
</dbReference>
<reference evidence="2 3" key="1">
    <citation type="submission" date="2023-04" db="EMBL/GenBank/DDBJ databases">
        <title>Jannaschia ovalis sp. nov., a marine bacterium isolated from sea tidal flat.</title>
        <authorList>
            <person name="Kwon D.Y."/>
            <person name="Kim J.-J."/>
        </authorList>
    </citation>
    <scope>NUCLEOTIDE SEQUENCE [LARGE SCALE GENOMIC DNA]</scope>
    <source>
        <strain evidence="2 3">GRR-S6-38</strain>
    </source>
</reference>
<feature type="signal peptide" evidence="1">
    <location>
        <begin position="1"/>
        <end position="20"/>
    </location>
</feature>
<keyword evidence="1" id="KW-0732">Signal</keyword>
<feature type="chain" id="PRO_5046212146" evidence="1">
    <location>
        <begin position="21"/>
        <end position="221"/>
    </location>
</feature>
<dbReference type="RefSeq" id="WP_279965908.1">
    <property type="nucleotide sequence ID" value="NZ_CP122537.1"/>
</dbReference>
<evidence type="ECO:0000313" key="2">
    <source>
        <dbReference type="EMBL" id="WGH79137.1"/>
    </source>
</evidence>
<proteinExistence type="predicted"/>
<organism evidence="2 3">
    <name type="scientific">Jannaschia ovalis</name>
    <dbReference type="NCBI Taxonomy" id="3038773"/>
    <lineage>
        <taxon>Bacteria</taxon>
        <taxon>Pseudomonadati</taxon>
        <taxon>Pseudomonadota</taxon>
        <taxon>Alphaproteobacteria</taxon>
        <taxon>Rhodobacterales</taxon>
        <taxon>Roseobacteraceae</taxon>
        <taxon>Jannaschia</taxon>
    </lineage>
</organism>